<name>C0ZBH2_BREBN</name>
<dbReference type="HOGENOM" id="CLU_034646_5_3_9"/>
<dbReference type="EC" id="5.2.1.8" evidence="2"/>
<sequence>MLYVCGFYFPLPVTLLYAQSYYYQESEVFFMKKFNVSILAASALVLGLAVAGCTPGKDSAFSADNPVAKIGNVTITQEQMYDKLKKDAGKRVMADIITLELYKQEGAARGITVTDQELDARVNPVKEKLGSPERFQQYLKDKQMTEQELREGVRAVMLRDKLFEKDNPITEEQIKEYYEKNKDKFEGTFEEARPKVIEKVKSRNKRNNMDKWIEELYKKHNVQIMDKDLESEKQVGEEEETTPSSK</sequence>
<dbReference type="PANTHER" id="PTHR47245:SF1">
    <property type="entry name" value="FOLDASE PROTEIN PRSA"/>
    <property type="match status" value="1"/>
</dbReference>
<feature type="compositionally biased region" description="Basic and acidic residues" evidence="6">
    <location>
        <begin position="227"/>
        <end position="236"/>
    </location>
</feature>
<feature type="region of interest" description="Disordered" evidence="6">
    <location>
        <begin position="227"/>
        <end position="246"/>
    </location>
</feature>
<dbReference type="SUPFAM" id="SSF109998">
    <property type="entry name" value="Triger factor/SurA peptide-binding domain-like"/>
    <property type="match status" value="1"/>
</dbReference>
<dbReference type="Pfam" id="PF13624">
    <property type="entry name" value="SurA_N_3"/>
    <property type="match status" value="1"/>
</dbReference>
<feature type="compositionally biased region" description="Acidic residues" evidence="6">
    <location>
        <begin position="237"/>
        <end position="246"/>
    </location>
</feature>
<comment type="catalytic activity">
    <reaction evidence="1">
        <text>[protein]-peptidylproline (omega=180) = [protein]-peptidylproline (omega=0)</text>
        <dbReference type="Rhea" id="RHEA:16237"/>
        <dbReference type="Rhea" id="RHEA-COMP:10747"/>
        <dbReference type="Rhea" id="RHEA-COMP:10748"/>
        <dbReference type="ChEBI" id="CHEBI:83833"/>
        <dbReference type="ChEBI" id="CHEBI:83834"/>
        <dbReference type="EC" id="5.2.1.8"/>
    </reaction>
</comment>
<evidence type="ECO:0000256" key="5">
    <source>
        <dbReference type="ARBA" id="ARBA00023235"/>
    </source>
</evidence>
<dbReference type="eggNOG" id="COG0760">
    <property type="taxonomic scope" value="Bacteria"/>
</dbReference>
<proteinExistence type="predicted"/>
<keyword evidence="3" id="KW-0732">Signal</keyword>
<reference evidence="7 8" key="1">
    <citation type="submission" date="2005-03" db="EMBL/GenBank/DDBJ databases">
        <title>Brevibacillus brevis strain 47, complete genome.</title>
        <authorList>
            <person name="Hosoyama A."/>
            <person name="Yamada R."/>
            <person name="Hongo Y."/>
            <person name="Terui Y."/>
            <person name="Ankai A."/>
            <person name="Masuyama W."/>
            <person name="Sekiguchi M."/>
            <person name="Takeda T."/>
            <person name="Asano K."/>
            <person name="Ohji S."/>
            <person name="Ichikawa N."/>
            <person name="Narita S."/>
            <person name="Aoki N."/>
            <person name="Miura H."/>
            <person name="Matsushita S."/>
            <person name="Sekigawa T."/>
            <person name="Yamagata H."/>
            <person name="Yoshikawa H."/>
            <person name="Udaka S."/>
            <person name="Tanikawa S."/>
            <person name="Fujita N."/>
        </authorList>
    </citation>
    <scope>NUCLEOTIDE SEQUENCE [LARGE SCALE GENOMIC DNA]</scope>
    <source>
        <strain evidence="8">47 / JCM 6285 / NBRC 100599</strain>
    </source>
</reference>
<evidence type="ECO:0000256" key="3">
    <source>
        <dbReference type="ARBA" id="ARBA00022729"/>
    </source>
</evidence>
<evidence type="ECO:0000256" key="4">
    <source>
        <dbReference type="ARBA" id="ARBA00023110"/>
    </source>
</evidence>
<dbReference type="EMBL" id="AP008955">
    <property type="protein sequence ID" value="BAH43131.1"/>
    <property type="molecule type" value="Genomic_DNA"/>
</dbReference>
<dbReference type="InterPro" id="IPR027304">
    <property type="entry name" value="Trigger_fact/SurA_dom_sf"/>
</dbReference>
<organism evidence="7 8">
    <name type="scientific">Brevibacillus brevis (strain 47 / JCM 6285 / NBRC 100599)</name>
    <dbReference type="NCBI Taxonomy" id="358681"/>
    <lineage>
        <taxon>Bacteria</taxon>
        <taxon>Bacillati</taxon>
        <taxon>Bacillota</taxon>
        <taxon>Bacilli</taxon>
        <taxon>Bacillales</taxon>
        <taxon>Paenibacillaceae</taxon>
        <taxon>Brevibacillus</taxon>
    </lineage>
</organism>
<dbReference type="Gene3D" id="1.10.4030.10">
    <property type="entry name" value="Porin chaperone SurA, peptide-binding domain"/>
    <property type="match status" value="1"/>
</dbReference>
<evidence type="ECO:0000313" key="8">
    <source>
        <dbReference type="Proteomes" id="UP000001877"/>
    </source>
</evidence>
<keyword evidence="5" id="KW-0413">Isomerase</keyword>
<accession>C0ZBH2</accession>
<evidence type="ECO:0000256" key="2">
    <source>
        <dbReference type="ARBA" id="ARBA00013194"/>
    </source>
</evidence>
<keyword evidence="4" id="KW-0697">Rotamase</keyword>
<dbReference type="PANTHER" id="PTHR47245">
    <property type="entry name" value="PEPTIDYLPROLYL ISOMERASE"/>
    <property type="match status" value="1"/>
</dbReference>
<keyword evidence="8" id="KW-1185">Reference proteome</keyword>
<gene>
    <name evidence="7" type="ordered locus">BBR47_21540</name>
</gene>
<dbReference type="InterPro" id="IPR050245">
    <property type="entry name" value="PrsA_foldase"/>
</dbReference>
<dbReference type="AlphaFoldDB" id="C0ZBH2"/>
<dbReference type="STRING" id="358681.BBR47_21540"/>
<dbReference type="KEGG" id="bbe:BBR47_21540"/>
<evidence type="ECO:0000256" key="6">
    <source>
        <dbReference type="SAM" id="MobiDB-lite"/>
    </source>
</evidence>
<evidence type="ECO:0000313" key="7">
    <source>
        <dbReference type="EMBL" id="BAH43131.1"/>
    </source>
</evidence>
<dbReference type="GO" id="GO:0003755">
    <property type="term" value="F:peptidyl-prolyl cis-trans isomerase activity"/>
    <property type="evidence" value="ECO:0007669"/>
    <property type="project" value="UniProtKB-KW"/>
</dbReference>
<evidence type="ECO:0000256" key="1">
    <source>
        <dbReference type="ARBA" id="ARBA00000971"/>
    </source>
</evidence>
<protein>
    <recommendedName>
        <fullName evidence="2">peptidylprolyl isomerase</fullName>
        <ecNumber evidence="2">5.2.1.8</ecNumber>
    </recommendedName>
</protein>
<dbReference type="Proteomes" id="UP000001877">
    <property type="component" value="Chromosome"/>
</dbReference>